<comment type="caution">
    <text evidence="2">The sequence shown here is derived from an EMBL/GenBank/DDBJ whole genome shotgun (WGS) entry which is preliminary data.</text>
</comment>
<reference evidence="2" key="1">
    <citation type="submission" date="2020-09" db="EMBL/GenBank/DDBJ databases">
        <authorList>
            <person name="Kikuchi T."/>
        </authorList>
    </citation>
    <scope>NUCLEOTIDE SEQUENCE</scope>
    <source>
        <strain evidence="2">SH1</strain>
    </source>
</reference>
<feature type="domain" description="NodB homology" evidence="1">
    <location>
        <begin position="110"/>
        <end position="218"/>
    </location>
</feature>
<gene>
    <name evidence="2" type="ORF">BOKJ2_LOCUS12869</name>
</gene>
<name>A0A811LJZ0_9BILA</name>
<keyword evidence="3" id="KW-1185">Reference proteome</keyword>
<evidence type="ECO:0000313" key="3">
    <source>
        <dbReference type="Proteomes" id="UP000614601"/>
    </source>
</evidence>
<dbReference type="InterPro" id="IPR002509">
    <property type="entry name" value="NODB_dom"/>
</dbReference>
<dbReference type="Gene3D" id="3.20.20.370">
    <property type="entry name" value="Glycoside hydrolase/deacetylase"/>
    <property type="match status" value="1"/>
</dbReference>
<dbReference type="Proteomes" id="UP000614601">
    <property type="component" value="Unassembled WGS sequence"/>
</dbReference>
<dbReference type="GO" id="GO:0016810">
    <property type="term" value="F:hydrolase activity, acting on carbon-nitrogen (but not peptide) bonds"/>
    <property type="evidence" value="ECO:0007669"/>
    <property type="project" value="InterPro"/>
</dbReference>
<dbReference type="PANTHER" id="PTHR45985">
    <property type="match status" value="1"/>
</dbReference>
<dbReference type="GO" id="GO:0005975">
    <property type="term" value="P:carbohydrate metabolic process"/>
    <property type="evidence" value="ECO:0007669"/>
    <property type="project" value="InterPro"/>
</dbReference>
<dbReference type="OrthoDB" id="504708at2759"/>
<proteinExistence type="predicted"/>
<dbReference type="AlphaFoldDB" id="A0A811LJZ0"/>
<dbReference type="InterPro" id="IPR052740">
    <property type="entry name" value="CE4"/>
</dbReference>
<organism evidence="2 3">
    <name type="scientific">Bursaphelenchus okinawaensis</name>
    <dbReference type="NCBI Taxonomy" id="465554"/>
    <lineage>
        <taxon>Eukaryota</taxon>
        <taxon>Metazoa</taxon>
        <taxon>Ecdysozoa</taxon>
        <taxon>Nematoda</taxon>
        <taxon>Chromadorea</taxon>
        <taxon>Rhabditida</taxon>
        <taxon>Tylenchina</taxon>
        <taxon>Tylenchomorpha</taxon>
        <taxon>Aphelenchoidea</taxon>
        <taxon>Aphelenchoididae</taxon>
        <taxon>Bursaphelenchus</taxon>
    </lineage>
</organism>
<dbReference type="Pfam" id="PF01522">
    <property type="entry name" value="Polysacc_deac_1"/>
    <property type="match status" value="1"/>
</dbReference>
<sequence length="435" mass="49997">MAHVPTTQCQLSLANIAMTPKRANLGPFALIIYANAPMDTSRKKDFAPSLIKRVSLPFTVQRKRFKSYRYFEPTLAARRCHPELCQLPDCFCSPTGRTPPINVPKQDLPQIVVLTFDDPVNDKSMRDYREIFEFINFTSPSGCSVKGTFFISHEWTNYNQVEQLADNGHELASNSITHRLLTFSNYTGWLIEMDGQRKMLARYANVDESQIIGMRAPQLGLGGDLQYKMAQQSGFVYDNSISVDSGVNYEPFWPQTLDYSLPFVCESDHCPPSSIPGLWVVPMNVYYSHHLKSPMLQGILAGGETEDQILQLLDWNFQRYYSRNKAPFVINLSNDFLQRDGGIGMRALKRFLLQLHQLPDVHFMTLRELIDWMRAPLTHQQLLTKRQCGLYSYTPPIVPRTCTTPNKCMYNTPYLGQSEHIFYTCNRCPQLYPWI</sequence>
<dbReference type="PANTHER" id="PTHR45985:SF11">
    <property type="entry name" value="EGF-LIKE DOMAIN-CONTAINING PROTEIN"/>
    <property type="match status" value="1"/>
</dbReference>
<dbReference type="SUPFAM" id="SSF88713">
    <property type="entry name" value="Glycoside hydrolase/deacetylase"/>
    <property type="match status" value="1"/>
</dbReference>
<evidence type="ECO:0000259" key="1">
    <source>
        <dbReference type="Pfam" id="PF01522"/>
    </source>
</evidence>
<dbReference type="InterPro" id="IPR011330">
    <property type="entry name" value="Glyco_hydro/deAcase_b/a-brl"/>
</dbReference>
<accession>A0A811LJZ0</accession>
<dbReference type="EMBL" id="CAJFDH010000006">
    <property type="protein sequence ID" value="CAD5228810.1"/>
    <property type="molecule type" value="Genomic_DNA"/>
</dbReference>
<evidence type="ECO:0000313" key="2">
    <source>
        <dbReference type="EMBL" id="CAD5228810.1"/>
    </source>
</evidence>
<protein>
    <recommendedName>
        <fullName evidence="1">NodB homology domain-containing protein</fullName>
    </recommendedName>
</protein>
<dbReference type="Proteomes" id="UP000783686">
    <property type="component" value="Unassembled WGS sequence"/>
</dbReference>
<dbReference type="EMBL" id="CAJFCW020000006">
    <property type="protein sequence ID" value="CAG9125056.1"/>
    <property type="molecule type" value="Genomic_DNA"/>
</dbReference>